<keyword evidence="3" id="KW-1185">Reference proteome</keyword>
<protein>
    <submittedName>
        <fullName evidence="2">Uncharacterized protein</fullName>
    </submittedName>
</protein>
<evidence type="ECO:0000313" key="3">
    <source>
        <dbReference type="Proteomes" id="UP000316270"/>
    </source>
</evidence>
<proteinExistence type="predicted"/>
<evidence type="ECO:0000256" key="1">
    <source>
        <dbReference type="SAM" id="MobiDB-lite"/>
    </source>
</evidence>
<dbReference type="EMBL" id="CP042192">
    <property type="protein sequence ID" value="QDS72838.1"/>
    <property type="molecule type" value="Genomic_DNA"/>
</dbReference>
<accession>A0A517LB26</accession>
<dbReference type="AlphaFoldDB" id="A0A517LB26"/>
<dbReference type="Proteomes" id="UP000316270">
    <property type="component" value="Chromosome 8"/>
</dbReference>
<organism evidence="2 3">
    <name type="scientific">Venturia effusa</name>
    <dbReference type="NCBI Taxonomy" id="50376"/>
    <lineage>
        <taxon>Eukaryota</taxon>
        <taxon>Fungi</taxon>
        <taxon>Dikarya</taxon>
        <taxon>Ascomycota</taxon>
        <taxon>Pezizomycotina</taxon>
        <taxon>Dothideomycetes</taxon>
        <taxon>Pleosporomycetidae</taxon>
        <taxon>Venturiales</taxon>
        <taxon>Venturiaceae</taxon>
        <taxon>Venturia</taxon>
    </lineage>
</organism>
<name>A0A517LB26_9PEZI</name>
<reference evidence="2 3" key="1">
    <citation type="submission" date="2019-07" db="EMBL/GenBank/DDBJ databases">
        <title>Finished genome of Venturia effusa.</title>
        <authorList>
            <person name="Young C.A."/>
            <person name="Cox M.P."/>
            <person name="Ganley A.R.D."/>
            <person name="David W.J."/>
        </authorList>
    </citation>
    <scope>NUCLEOTIDE SEQUENCE [LARGE SCALE GENOMIC DNA]</scope>
    <source>
        <strain evidence="3">albino</strain>
    </source>
</reference>
<sequence>MSGSNRPSEPEGTLALTPRDAASNSNVAAKSEKSSDMCAIDSRAFPTTGKHNLKSNASRDMLNSDLGSSFESLPREIRQHIISYAFDILYQASYFSQWYIVQTVGEENCLYVFWCVVWEITEWLKSAFPNHKDDVEYIRITWAGFPPQTSDFEEEDTGVLAANWKDKNFIRQDPRSCLAPEGWMMGGGWLWDDRKPWTRFRVL</sequence>
<evidence type="ECO:0000313" key="2">
    <source>
        <dbReference type="EMBL" id="QDS72838.1"/>
    </source>
</evidence>
<feature type="region of interest" description="Disordered" evidence="1">
    <location>
        <begin position="1"/>
        <end position="34"/>
    </location>
</feature>
<gene>
    <name evidence="2" type="ORF">FKW77_006985</name>
</gene>